<dbReference type="AlphaFoldDB" id="A0AAD6NDJ7"/>
<organism evidence="2 3">
    <name type="scientific">Penicillium canescens</name>
    <dbReference type="NCBI Taxonomy" id="5083"/>
    <lineage>
        <taxon>Eukaryota</taxon>
        <taxon>Fungi</taxon>
        <taxon>Dikarya</taxon>
        <taxon>Ascomycota</taxon>
        <taxon>Pezizomycotina</taxon>
        <taxon>Eurotiomycetes</taxon>
        <taxon>Eurotiomycetidae</taxon>
        <taxon>Eurotiales</taxon>
        <taxon>Aspergillaceae</taxon>
        <taxon>Penicillium</taxon>
    </lineage>
</organism>
<proteinExistence type="predicted"/>
<keyword evidence="3" id="KW-1185">Reference proteome</keyword>
<feature type="region of interest" description="Disordered" evidence="1">
    <location>
        <begin position="1"/>
        <end position="20"/>
    </location>
</feature>
<evidence type="ECO:0000313" key="3">
    <source>
        <dbReference type="Proteomes" id="UP001219568"/>
    </source>
</evidence>
<reference evidence="2" key="2">
    <citation type="submission" date="2023-01" db="EMBL/GenBank/DDBJ databases">
        <authorList>
            <person name="Petersen C."/>
        </authorList>
    </citation>
    <scope>NUCLEOTIDE SEQUENCE</scope>
    <source>
        <strain evidence="2">IBT 15450</strain>
    </source>
</reference>
<evidence type="ECO:0000256" key="1">
    <source>
        <dbReference type="SAM" id="MobiDB-lite"/>
    </source>
</evidence>
<gene>
    <name evidence="2" type="ORF">N7460_002281</name>
</gene>
<comment type="caution">
    <text evidence="2">The sequence shown here is derived from an EMBL/GenBank/DDBJ whole genome shotgun (WGS) entry which is preliminary data.</text>
</comment>
<dbReference type="Proteomes" id="UP001219568">
    <property type="component" value="Unassembled WGS sequence"/>
</dbReference>
<name>A0AAD6NDJ7_PENCN</name>
<protein>
    <submittedName>
        <fullName evidence="2">Uncharacterized protein</fullName>
    </submittedName>
</protein>
<reference evidence="2" key="1">
    <citation type="journal article" date="2023" name="IMA Fungus">
        <title>Comparative genomic study of the Penicillium genus elucidates a diverse pangenome and 15 lateral gene transfer events.</title>
        <authorList>
            <person name="Petersen C."/>
            <person name="Sorensen T."/>
            <person name="Nielsen M.R."/>
            <person name="Sondergaard T.E."/>
            <person name="Sorensen J.L."/>
            <person name="Fitzpatrick D.A."/>
            <person name="Frisvad J.C."/>
            <person name="Nielsen K.L."/>
        </authorList>
    </citation>
    <scope>NUCLEOTIDE SEQUENCE</scope>
    <source>
        <strain evidence="2">IBT 15450</strain>
    </source>
</reference>
<accession>A0AAD6NDJ7</accession>
<sequence>MFSESRGIPLWKQPSSSEESLKKRVLECRGPLGVLMIVAKSDLESYPQVCHETRLDGFLELF</sequence>
<dbReference type="EMBL" id="JAQJZL010000002">
    <property type="protein sequence ID" value="KAJ6051747.1"/>
    <property type="molecule type" value="Genomic_DNA"/>
</dbReference>
<evidence type="ECO:0000313" key="2">
    <source>
        <dbReference type="EMBL" id="KAJ6051747.1"/>
    </source>
</evidence>